<dbReference type="Gene3D" id="3.10.490.10">
    <property type="entry name" value="Gamma-glutamyl cyclotransferase-like"/>
    <property type="match status" value="1"/>
</dbReference>
<dbReference type="PANTHER" id="PTHR12192:SF2">
    <property type="entry name" value="GLUTATHIONE-SPECIFIC GAMMA-GLUTAMYLCYCLOTRANSFERASE 2"/>
    <property type="match status" value="1"/>
</dbReference>
<dbReference type="Proteomes" id="UP000279307">
    <property type="component" value="Chromosome 11"/>
</dbReference>
<evidence type="ECO:0000256" key="5">
    <source>
        <dbReference type="ARBA" id="ARBA00045227"/>
    </source>
</evidence>
<evidence type="ECO:0000256" key="7">
    <source>
        <dbReference type="RuleBase" id="RU000383"/>
    </source>
</evidence>
<feature type="compositionally biased region" description="Basic residues" evidence="8">
    <location>
        <begin position="558"/>
        <end position="577"/>
    </location>
</feature>
<comment type="function">
    <text evidence="5">Catalyzes the cleavage of glutathione into 5-oxo-L-proline and a Cys-Gly dipeptide. Acts specifically on glutathione, but not on other gamma-glutamyl peptides.</text>
</comment>
<dbReference type="CDD" id="cd06661">
    <property type="entry name" value="GGCT_like"/>
    <property type="match status" value="1"/>
</dbReference>
<gene>
    <name evidence="10" type="ORF">DMN91_011074</name>
</gene>
<dbReference type="EMBL" id="QOIP01000011">
    <property type="protein sequence ID" value="RLU17005.1"/>
    <property type="molecule type" value="Genomic_DNA"/>
</dbReference>
<dbReference type="SUPFAM" id="SSF47954">
    <property type="entry name" value="Cyclin-like"/>
    <property type="match status" value="1"/>
</dbReference>
<dbReference type="Gene3D" id="1.10.472.10">
    <property type="entry name" value="Cyclin-like"/>
    <property type="match status" value="2"/>
</dbReference>
<organism evidence="10 11">
    <name type="scientific">Ooceraea biroi</name>
    <name type="common">Clonal raider ant</name>
    <name type="synonym">Cerapachys biroi</name>
    <dbReference type="NCBI Taxonomy" id="2015173"/>
    <lineage>
        <taxon>Eukaryota</taxon>
        <taxon>Metazoa</taxon>
        <taxon>Ecdysozoa</taxon>
        <taxon>Arthropoda</taxon>
        <taxon>Hexapoda</taxon>
        <taxon>Insecta</taxon>
        <taxon>Pterygota</taxon>
        <taxon>Neoptera</taxon>
        <taxon>Endopterygota</taxon>
        <taxon>Hymenoptera</taxon>
        <taxon>Apocrita</taxon>
        <taxon>Aculeata</taxon>
        <taxon>Formicoidea</taxon>
        <taxon>Formicidae</taxon>
        <taxon>Dorylinae</taxon>
        <taxon>Ooceraea</taxon>
    </lineage>
</organism>
<evidence type="ECO:0000256" key="3">
    <source>
        <dbReference type="ARBA" id="ARBA00023239"/>
    </source>
</evidence>
<comment type="similarity">
    <text evidence="1">Belongs to the gamma-glutamylcyclotransferase family. ChaC subfamily.</text>
</comment>
<dbReference type="PANTHER" id="PTHR12192">
    <property type="entry name" value="CATION TRANSPORT PROTEIN CHAC-RELATED"/>
    <property type="match status" value="1"/>
</dbReference>
<dbReference type="InterPro" id="IPR013763">
    <property type="entry name" value="Cyclin-like_dom"/>
</dbReference>
<dbReference type="InterPro" id="IPR013024">
    <property type="entry name" value="GGCT-like"/>
</dbReference>
<dbReference type="OrthoDB" id="1933483at2759"/>
<evidence type="ECO:0000313" key="11">
    <source>
        <dbReference type="Proteomes" id="UP000279307"/>
    </source>
</evidence>
<evidence type="ECO:0000256" key="6">
    <source>
        <dbReference type="ARBA" id="ARBA00048073"/>
    </source>
</evidence>
<evidence type="ECO:0000256" key="1">
    <source>
        <dbReference type="ARBA" id="ARBA00009662"/>
    </source>
</evidence>
<dbReference type="GO" id="GO:0061928">
    <property type="term" value="F:glutathione specific gamma-glutamylcyclotransferase activity"/>
    <property type="evidence" value="ECO:0007669"/>
    <property type="project" value="UniProtKB-EC"/>
</dbReference>
<evidence type="ECO:0000259" key="9">
    <source>
        <dbReference type="SMART" id="SM00385"/>
    </source>
</evidence>
<accession>A0A3L8D907</accession>
<feature type="region of interest" description="Disordered" evidence="8">
    <location>
        <begin position="552"/>
        <end position="577"/>
    </location>
</feature>
<dbReference type="InterPro" id="IPR006840">
    <property type="entry name" value="ChaC"/>
</dbReference>
<proteinExistence type="inferred from homology"/>
<dbReference type="EC" id="4.3.2.7" evidence="2"/>
<comment type="catalytic activity">
    <reaction evidence="6">
        <text>glutathione = L-cysteinylglycine + 5-oxo-L-proline</text>
        <dbReference type="Rhea" id="RHEA:47724"/>
        <dbReference type="ChEBI" id="CHEBI:57925"/>
        <dbReference type="ChEBI" id="CHEBI:58402"/>
        <dbReference type="ChEBI" id="CHEBI:61694"/>
        <dbReference type="EC" id="4.3.2.7"/>
    </reaction>
</comment>
<comment type="caution">
    <text evidence="10">The sequence shown here is derived from an EMBL/GenBank/DDBJ whole genome shotgun (WGS) entry which is preliminary data.</text>
</comment>
<dbReference type="Pfam" id="PF04752">
    <property type="entry name" value="ChaC"/>
    <property type="match status" value="1"/>
</dbReference>
<feature type="domain" description="Cyclin-like" evidence="9">
    <location>
        <begin position="280"/>
        <end position="363"/>
    </location>
</feature>
<keyword evidence="3" id="KW-0456">Lyase</keyword>
<evidence type="ECO:0000256" key="2">
    <source>
        <dbReference type="ARBA" id="ARBA00012344"/>
    </source>
</evidence>
<dbReference type="SUPFAM" id="SSF110857">
    <property type="entry name" value="Gamma-glutamyl cyclotransferase-like"/>
    <property type="match status" value="1"/>
</dbReference>
<dbReference type="Pfam" id="PF00134">
    <property type="entry name" value="Cyclin_N"/>
    <property type="match status" value="1"/>
</dbReference>
<dbReference type="GO" id="GO:0005737">
    <property type="term" value="C:cytoplasm"/>
    <property type="evidence" value="ECO:0007669"/>
    <property type="project" value="TreeGrafter"/>
</dbReference>
<evidence type="ECO:0000256" key="8">
    <source>
        <dbReference type="SAM" id="MobiDB-lite"/>
    </source>
</evidence>
<keyword evidence="7" id="KW-0195">Cyclin</keyword>
<dbReference type="InterPro" id="IPR006671">
    <property type="entry name" value="Cyclin_N"/>
</dbReference>
<protein>
    <recommendedName>
        <fullName evidence="2">glutathione-specific gamma-glutamylcyclotransferase</fullName>
        <ecNumber evidence="2">4.3.2.7</ecNumber>
    </recommendedName>
    <alternativeName>
        <fullName evidence="4">Cation transport regulator-like protein 2</fullName>
    </alternativeName>
</protein>
<dbReference type="InterPro" id="IPR036915">
    <property type="entry name" value="Cyclin-like_sf"/>
</dbReference>
<dbReference type="InterPro" id="IPR036568">
    <property type="entry name" value="GGCT-like_sf"/>
</dbReference>
<evidence type="ECO:0000256" key="4">
    <source>
        <dbReference type="ARBA" id="ARBA00043195"/>
    </source>
</evidence>
<sequence length="577" mass="65035">MWVFGYGSLIWKADFPYEKKLVGHIKGYVRRFYQKSTDHRGVPTKPGRVVTLLASTNPNDEVWGVAYKISSENIDNVVNHLDFREKGGYKKKTVLFYPRDLTKFVQSGSNANVALNDLSRTSLSTASLSNTSDEAPFYLTIYIGEEDNPNYAGIENLDTIASHILVSRGMSGSNTEYLYKLASAMRTIAPGVQDEHLFALERAVKQLEEEREELAVAMSHTAGMDTSGSPVPDAIPLEKLQEDLIINLIQEVKFQPNLHELSTATQEDEITMNVRDKSASVLRCLKVLYDSRSDVFFMAINLMDCFLTKVKARQRHMACISVCAFYMASRTLETPMDIEHLISISQCRCTADDLKRMRDKIEGKLEWASGTQPITALTFLRLFNDMFHAVAAQLRLGDLYASLVVESKLEHSLEMVACNGDCSSFKPSEIALVLLCIFLDDAFRQLDASGDVNVLTDGSAIAHRIATTPAYQILKNGLARFIVELRRECNISEKSFHCTREAVDVVLNKYNAEEQTPHRQNLIWRLSSRTASILRPTDGFISVLPAIAEHAPLPPSNRIRKSHKKNRSTRRQRNKRR</sequence>
<evidence type="ECO:0000313" key="10">
    <source>
        <dbReference type="EMBL" id="RLU17005.1"/>
    </source>
</evidence>
<dbReference type="AlphaFoldDB" id="A0A3L8D907"/>
<name>A0A3L8D907_OOCBI</name>
<comment type="similarity">
    <text evidence="7">Belongs to the cyclin family.</text>
</comment>
<dbReference type="GO" id="GO:0006751">
    <property type="term" value="P:glutathione catabolic process"/>
    <property type="evidence" value="ECO:0007669"/>
    <property type="project" value="InterPro"/>
</dbReference>
<reference evidence="10 11" key="1">
    <citation type="journal article" date="2018" name="Genome Res.">
        <title>The genomic architecture and molecular evolution of ant odorant receptors.</title>
        <authorList>
            <person name="McKenzie S.K."/>
            <person name="Kronauer D.J.C."/>
        </authorList>
    </citation>
    <scope>NUCLEOTIDE SEQUENCE [LARGE SCALE GENOMIC DNA]</scope>
    <source>
        <strain evidence="10">Clonal line C1</strain>
    </source>
</reference>
<dbReference type="SMART" id="SM00385">
    <property type="entry name" value="CYCLIN"/>
    <property type="match status" value="1"/>
</dbReference>